<evidence type="ECO:0000313" key="2">
    <source>
        <dbReference type="Proteomes" id="UP000281391"/>
    </source>
</evidence>
<dbReference type="EMBL" id="LR134117">
    <property type="protein sequence ID" value="VDZ61916.1"/>
    <property type="molecule type" value="Genomic_DNA"/>
</dbReference>
<proteinExistence type="predicted"/>
<dbReference type="KEGG" id="sof:NCTC11214_03927"/>
<dbReference type="Proteomes" id="UP000281391">
    <property type="component" value="Chromosome"/>
</dbReference>
<accession>A0A3S4EZ88</accession>
<evidence type="ECO:0008006" key="3">
    <source>
        <dbReference type="Google" id="ProtNLM"/>
    </source>
</evidence>
<dbReference type="PROSITE" id="PS51257">
    <property type="entry name" value="PROKAR_LIPOPROTEIN"/>
    <property type="match status" value="1"/>
</dbReference>
<name>A0A3S4EZ88_SEROD</name>
<organism evidence="1 2">
    <name type="scientific">Serratia odorifera</name>
    <dbReference type="NCBI Taxonomy" id="618"/>
    <lineage>
        <taxon>Bacteria</taxon>
        <taxon>Pseudomonadati</taxon>
        <taxon>Pseudomonadota</taxon>
        <taxon>Gammaproteobacteria</taxon>
        <taxon>Enterobacterales</taxon>
        <taxon>Yersiniaceae</taxon>
        <taxon>Serratia</taxon>
    </lineage>
</organism>
<dbReference type="RefSeq" id="WP_004961711.1">
    <property type="nucleotide sequence ID" value="NZ_LR134117.1"/>
</dbReference>
<dbReference type="InterPro" id="IPR032248">
    <property type="entry name" value="DUF4823"/>
</dbReference>
<reference evidence="1 2" key="1">
    <citation type="submission" date="2018-12" db="EMBL/GenBank/DDBJ databases">
        <authorList>
            <consortium name="Pathogen Informatics"/>
        </authorList>
    </citation>
    <scope>NUCLEOTIDE SEQUENCE [LARGE SCALE GENOMIC DNA]</scope>
    <source>
        <strain evidence="1 2">NCTC11214</strain>
    </source>
</reference>
<gene>
    <name evidence="1" type="ORF">NCTC11214_03927</name>
</gene>
<sequence>MFSKSFLALLAISLTGCSAKYSENVLDKAEVRLVKDTVIIIAEPTPGFYGSIQYPDSGRMTADAVKTAFSHYSDKVSVTANCSSLSCLTQSKASLNGYYVVPEILHWEDRATEWSGIPDKLDIKLTLYDGLSQKRIASTILSGKSKWMTFGGDHPQDLLAEPINNYVNSLYK</sequence>
<protein>
    <recommendedName>
        <fullName evidence="3">DUF4823 domain-containing protein</fullName>
    </recommendedName>
</protein>
<dbReference type="Pfam" id="PF16105">
    <property type="entry name" value="DUF4823"/>
    <property type="match status" value="1"/>
</dbReference>
<dbReference type="AlphaFoldDB" id="A0A3S4EZ88"/>
<evidence type="ECO:0000313" key="1">
    <source>
        <dbReference type="EMBL" id="VDZ61916.1"/>
    </source>
</evidence>